<organism evidence="4 5">
    <name type="scientific">Sinomonas flava</name>
    <dbReference type="NCBI Taxonomy" id="496857"/>
    <lineage>
        <taxon>Bacteria</taxon>
        <taxon>Bacillati</taxon>
        <taxon>Actinomycetota</taxon>
        <taxon>Actinomycetes</taxon>
        <taxon>Micrococcales</taxon>
        <taxon>Micrococcaceae</taxon>
        <taxon>Sinomonas</taxon>
    </lineage>
</organism>
<evidence type="ECO:0000256" key="1">
    <source>
        <dbReference type="ARBA" id="ARBA00022723"/>
    </source>
</evidence>
<comment type="caution">
    <text evidence="4">The sequence shown here is derived from an EMBL/GenBank/DDBJ whole genome shotgun (WGS) entry which is preliminary data.</text>
</comment>
<dbReference type="InterPro" id="IPR018833">
    <property type="entry name" value="Rv2993c-like_N"/>
</dbReference>
<proteinExistence type="predicted"/>
<dbReference type="GO" id="GO:0016787">
    <property type="term" value="F:hydrolase activity"/>
    <property type="evidence" value="ECO:0007669"/>
    <property type="project" value="UniProtKB-KW"/>
</dbReference>
<accession>A0ABN3BTQ9</accession>
<dbReference type="Pfam" id="PF01557">
    <property type="entry name" value="FAA_hydrolase"/>
    <property type="match status" value="1"/>
</dbReference>
<evidence type="ECO:0000313" key="4">
    <source>
        <dbReference type="EMBL" id="GAA2200082.1"/>
    </source>
</evidence>
<reference evidence="4 5" key="1">
    <citation type="journal article" date="2019" name="Int. J. Syst. Evol. Microbiol.">
        <title>The Global Catalogue of Microorganisms (GCM) 10K type strain sequencing project: providing services to taxonomists for standard genome sequencing and annotation.</title>
        <authorList>
            <consortium name="The Broad Institute Genomics Platform"/>
            <consortium name="The Broad Institute Genome Sequencing Center for Infectious Disease"/>
            <person name="Wu L."/>
            <person name="Ma J."/>
        </authorList>
    </citation>
    <scope>NUCLEOTIDE SEQUENCE [LARGE SCALE GENOMIC DNA]</scope>
    <source>
        <strain evidence="4 5">JCM 16034</strain>
    </source>
</reference>
<evidence type="ECO:0000259" key="3">
    <source>
        <dbReference type="Pfam" id="PF10370"/>
    </source>
</evidence>
<sequence length="254" mass="26200">MRVCRIAHAGGTSYASWEGEEFAELADPFAPRPRHTGARISPAAARLLAPVEPRTVVGMAHNTGAADSALPPAAFLKAARSVVGPGAAVRLPDDAGRTVAEGELALVIGRETTDVRPADLLSCVLGLTVANDVTDRSAQHDDPLWTAAKSRHTFTPVGPWIETGLDRADLQITVTVNGVEASRASTAGLARDLGEILAYVARLMPLGPGDLVLTGAPGPEAPLRAGDAVGVRIDGLGELGNPVEAWHARQGAAA</sequence>
<dbReference type="RefSeq" id="WP_344299479.1">
    <property type="nucleotide sequence ID" value="NZ_BAAAQW010000005.1"/>
</dbReference>
<gene>
    <name evidence="4" type="ORF">GCM10009849_19150</name>
</gene>
<dbReference type="Pfam" id="PF10370">
    <property type="entry name" value="Rv2993c-like_N"/>
    <property type="match status" value="1"/>
</dbReference>
<dbReference type="Proteomes" id="UP001500432">
    <property type="component" value="Unassembled WGS sequence"/>
</dbReference>
<protein>
    <submittedName>
        <fullName evidence="4">Fumarylacetoacetate hydrolase family protein</fullName>
    </submittedName>
</protein>
<dbReference type="PANTHER" id="PTHR11820">
    <property type="entry name" value="ACYLPYRUVASE"/>
    <property type="match status" value="1"/>
</dbReference>
<feature type="domain" description="Fumarylacetoacetase-like C-terminal" evidence="2">
    <location>
        <begin position="67"/>
        <end position="243"/>
    </location>
</feature>
<keyword evidence="4" id="KW-0378">Hydrolase</keyword>
<keyword evidence="5" id="KW-1185">Reference proteome</keyword>
<dbReference type="Gene3D" id="3.90.850.10">
    <property type="entry name" value="Fumarylacetoacetase-like, C-terminal domain"/>
    <property type="match status" value="1"/>
</dbReference>
<keyword evidence="1" id="KW-0479">Metal-binding</keyword>
<dbReference type="PANTHER" id="PTHR11820:SF7">
    <property type="entry name" value="ACYLPYRUVASE FAHD1, MITOCHONDRIAL"/>
    <property type="match status" value="1"/>
</dbReference>
<dbReference type="SUPFAM" id="SSF56529">
    <property type="entry name" value="FAH"/>
    <property type="match status" value="1"/>
</dbReference>
<dbReference type="EMBL" id="BAAAQW010000005">
    <property type="protein sequence ID" value="GAA2200082.1"/>
    <property type="molecule type" value="Genomic_DNA"/>
</dbReference>
<evidence type="ECO:0000313" key="5">
    <source>
        <dbReference type="Proteomes" id="UP001500432"/>
    </source>
</evidence>
<dbReference type="Gene3D" id="2.30.30.370">
    <property type="entry name" value="FAH"/>
    <property type="match status" value="1"/>
</dbReference>
<dbReference type="InterPro" id="IPR036663">
    <property type="entry name" value="Fumarylacetoacetase_C_sf"/>
</dbReference>
<name>A0ABN3BTQ9_9MICC</name>
<feature type="domain" description="Rv2993c-like N-terminal" evidence="3">
    <location>
        <begin position="1"/>
        <end position="50"/>
    </location>
</feature>
<dbReference type="InterPro" id="IPR011234">
    <property type="entry name" value="Fumarylacetoacetase-like_C"/>
</dbReference>
<evidence type="ECO:0000259" key="2">
    <source>
        <dbReference type="Pfam" id="PF01557"/>
    </source>
</evidence>